<feature type="signal peptide" evidence="1">
    <location>
        <begin position="1"/>
        <end position="22"/>
    </location>
</feature>
<evidence type="ECO:0000313" key="2">
    <source>
        <dbReference type="EMBL" id="CAD7663649.1"/>
    </source>
</evidence>
<dbReference type="Proteomes" id="UP000728032">
    <property type="component" value="Unassembled WGS sequence"/>
</dbReference>
<sequence>MNKSILNLFCLILCVTISLVKGKTLISGLILESDDPIPPLVKSCHDKITDKLLSCDEEAKEDWHLTYPWDVRSKAYCCTTWQKFDCIYSNAQ</sequence>
<reference evidence="2" key="1">
    <citation type="submission" date="2020-11" db="EMBL/GenBank/DDBJ databases">
        <authorList>
            <person name="Tran Van P."/>
        </authorList>
    </citation>
    <scope>NUCLEOTIDE SEQUENCE</scope>
</reference>
<evidence type="ECO:0000256" key="1">
    <source>
        <dbReference type="SAM" id="SignalP"/>
    </source>
</evidence>
<organism evidence="2">
    <name type="scientific">Oppiella nova</name>
    <dbReference type="NCBI Taxonomy" id="334625"/>
    <lineage>
        <taxon>Eukaryota</taxon>
        <taxon>Metazoa</taxon>
        <taxon>Ecdysozoa</taxon>
        <taxon>Arthropoda</taxon>
        <taxon>Chelicerata</taxon>
        <taxon>Arachnida</taxon>
        <taxon>Acari</taxon>
        <taxon>Acariformes</taxon>
        <taxon>Sarcoptiformes</taxon>
        <taxon>Oribatida</taxon>
        <taxon>Brachypylina</taxon>
        <taxon>Oppioidea</taxon>
        <taxon>Oppiidae</taxon>
        <taxon>Oppiella</taxon>
    </lineage>
</organism>
<keyword evidence="1" id="KW-0732">Signal</keyword>
<protein>
    <submittedName>
        <fullName evidence="2">Uncharacterized protein</fullName>
    </submittedName>
</protein>
<name>A0A7R9MNK9_9ACAR</name>
<proteinExistence type="predicted"/>
<keyword evidence="3" id="KW-1185">Reference proteome</keyword>
<dbReference type="AlphaFoldDB" id="A0A7R9MNK9"/>
<evidence type="ECO:0000313" key="3">
    <source>
        <dbReference type="Proteomes" id="UP000728032"/>
    </source>
</evidence>
<accession>A0A7R9MNK9</accession>
<dbReference type="EMBL" id="OC948558">
    <property type="protein sequence ID" value="CAD7663649.1"/>
    <property type="molecule type" value="Genomic_DNA"/>
</dbReference>
<feature type="chain" id="PRO_5036403677" evidence="1">
    <location>
        <begin position="23"/>
        <end position="92"/>
    </location>
</feature>
<gene>
    <name evidence="2" type="ORF">ONB1V03_LOCUS20207</name>
</gene>
<dbReference type="EMBL" id="CAJPVJ010033733">
    <property type="protein sequence ID" value="CAG2180786.1"/>
    <property type="molecule type" value="Genomic_DNA"/>
</dbReference>